<feature type="binding site" description="axial binding residue" evidence="5">
    <location>
        <position position="400"/>
    </location>
    <ligand>
        <name>heme</name>
        <dbReference type="ChEBI" id="CHEBI:30413"/>
    </ligand>
    <ligandPart>
        <name>Fe</name>
        <dbReference type="ChEBI" id="CHEBI:18248"/>
    </ligandPart>
</feature>
<dbReference type="EMBL" id="LT559118">
    <property type="protein sequence ID" value="SBO97665.1"/>
    <property type="molecule type" value="Genomic_DNA"/>
</dbReference>
<dbReference type="InterPro" id="IPR017972">
    <property type="entry name" value="Cyt_P450_CS"/>
</dbReference>
<dbReference type="PRINTS" id="PR00465">
    <property type="entry name" value="EP450IV"/>
</dbReference>
<dbReference type="GO" id="GO:0032259">
    <property type="term" value="P:methylation"/>
    <property type="evidence" value="ECO:0007669"/>
    <property type="project" value="UniProtKB-KW"/>
</dbReference>
<feature type="region of interest" description="Disordered" evidence="7">
    <location>
        <begin position="1"/>
        <end position="23"/>
    </location>
</feature>
<dbReference type="GO" id="GO:0008168">
    <property type="term" value="F:methyltransferase activity"/>
    <property type="evidence" value="ECO:0007669"/>
    <property type="project" value="UniProtKB-KW"/>
</dbReference>
<dbReference type="CDD" id="cd11042">
    <property type="entry name" value="CYP51-like"/>
    <property type="match status" value="1"/>
</dbReference>
<dbReference type="Gene3D" id="1.10.630.10">
    <property type="entry name" value="Cytochrome P450"/>
    <property type="match status" value="1"/>
</dbReference>
<dbReference type="InterPro" id="IPR036396">
    <property type="entry name" value="Cyt_P450_sf"/>
</dbReference>
<dbReference type="InterPro" id="IPR002403">
    <property type="entry name" value="Cyt_P450_E_grp-IV"/>
</dbReference>
<evidence type="ECO:0000256" key="4">
    <source>
        <dbReference type="ARBA" id="ARBA00023004"/>
    </source>
</evidence>
<dbReference type="AlphaFoldDB" id="A0A1M4EFH1"/>
<sequence>MTAPDGTHERALKEPALVSGGPDHLEELRGDPIGLMRRVREECGDVGRFLLAGRPVVLLSGAEANELFFRAPDEELDQAEAYPFMTPIFGTGVVFDATPEQRREALHNQALKGSFLKGHAATIAAEVDRMVAGWGEEGELDLLDWFAELTIYTSSACLIGKRFREQLDRRFAGLYHDLERGTDAIAYVDPYADIDSFRRRDAARVELVALVEGIMAGRAAAPRPPRAERDLLDVLMSIRADDGTPRFSADQVTGMFISMMFAGHHTSSGTAAWTLIELLRHPGVLAGVVAELDELYAGGCEISFQALREIPLLESAIKEALRLHPPLILLLRVAKTEQEVLGHRVPAGTLVGCSLAVSNRIPEDFPRPDAFDPARYAKPREEDLVNRWTWVPFGAGRHRCVGANFAMIQLKAIFSVLLRDWEFEPAQPPDSYRDDHSKMVVQLARPCRVRYRRRRS</sequence>
<organism evidence="8">
    <name type="scientific">Nonomuraea gerenzanensis</name>
    <dbReference type="NCBI Taxonomy" id="93944"/>
    <lineage>
        <taxon>Bacteria</taxon>
        <taxon>Bacillati</taxon>
        <taxon>Actinomycetota</taxon>
        <taxon>Actinomycetes</taxon>
        <taxon>Streptosporangiales</taxon>
        <taxon>Streptosporangiaceae</taxon>
        <taxon>Nonomuraea</taxon>
    </lineage>
</organism>
<accession>A0A1M4EFH1</accession>
<evidence type="ECO:0000256" key="2">
    <source>
        <dbReference type="ARBA" id="ARBA00022617"/>
    </source>
</evidence>
<dbReference type="EC" id="1.14.13.70" evidence="8"/>
<keyword evidence="4 5" id="KW-0408">Iron</keyword>
<dbReference type="PRINTS" id="PR00385">
    <property type="entry name" value="P450"/>
</dbReference>
<keyword evidence="6 8" id="KW-0560">Oxidoreductase</keyword>
<evidence type="ECO:0000256" key="1">
    <source>
        <dbReference type="ARBA" id="ARBA00010617"/>
    </source>
</evidence>
<feature type="compositionally biased region" description="Basic and acidic residues" evidence="7">
    <location>
        <begin position="1"/>
        <end position="13"/>
    </location>
</feature>
<keyword evidence="8" id="KW-0489">Methyltransferase</keyword>
<dbReference type="InterPro" id="IPR001128">
    <property type="entry name" value="Cyt_P450"/>
</dbReference>
<evidence type="ECO:0000313" key="8">
    <source>
        <dbReference type="EMBL" id="SBO97665.1"/>
    </source>
</evidence>
<dbReference type="InterPro" id="IPR050529">
    <property type="entry name" value="CYP450_sterol_14alpha_dmase"/>
</dbReference>
<keyword evidence="2 5" id="KW-0349">Heme</keyword>
<protein>
    <submittedName>
        <fullName evidence="8">Lanosterol 14-alpha demethylase @ Cytochrome P450 51</fullName>
        <ecNumber evidence="8">1.14.13.70</ecNumber>
    </submittedName>
</protein>
<dbReference type="GO" id="GO:0004497">
    <property type="term" value="F:monooxygenase activity"/>
    <property type="evidence" value="ECO:0007669"/>
    <property type="project" value="UniProtKB-KW"/>
</dbReference>
<evidence type="ECO:0000256" key="5">
    <source>
        <dbReference type="PIRSR" id="PIRSR602403-1"/>
    </source>
</evidence>
<dbReference type="PANTHER" id="PTHR24304:SF2">
    <property type="entry name" value="24-HYDROXYCHOLESTEROL 7-ALPHA-HYDROXYLASE"/>
    <property type="match status" value="1"/>
</dbReference>
<comment type="similarity">
    <text evidence="1 6">Belongs to the cytochrome P450 family.</text>
</comment>
<keyword evidence="3 5" id="KW-0479">Metal-binding</keyword>
<evidence type="ECO:0000256" key="7">
    <source>
        <dbReference type="SAM" id="MobiDB-lite"/>
    </source>
</evidence>
<dbReference type="PROSITE" id="PS00086">
    <property type="entry name" value="CYTOCHROME_P450"/>
    <property type="match status" value="1"/>
</dbReference>
<dbReference type="GO" id="GO:0005506">
    <property type="term" value="F:iron ion binding"/>
    <property type="evidence" value="ECO:0007669"/>
    <property type="project" value="InterPro"/>
</dbReference>
<proteinExistence type="inferred from homology"/>
<name>A0A1M4EFH1_9ACTN</name>
<dbReference type="Pfam" id="PF00067">
    <property type="entry name" value="p450"/>
    <property type="match status" value="1"/>
</dbReference>
<reference evidence="8" key="1">
    <citation type="submission" date="2016-04" db="EMBL/GenBank/DDBJ databases">
        <authorList>
            <person name="Evans L.H."/>
            <person name="Alamgir A."/>
            <person name="Owens N."/>
            <person name="Weber N.D."/>
            <person name="Virtaneva K."/>
            <person name="Barbian K."/>
            <person name="Babar A."/>
            <person name="Rosenke K."/>
        </authorList>
    </citation>
    <scope>NUCLEOTIDE SEQUENCE</scope>
    <source>
        <strain evidence="8">Nono1</strain>
    </source>
</reference>
<dbReference type="PANTHER" id="PTHR24304">
    <property type="entry name" value="CYTOCHROME P450 FAMILY 7"/>
    <property type="match status" value="1"/>
</dbReference>
<dbReference type="RefSeq" id="WP_311131978.1">
    <property type="nucleotide sequence ID" value="NZ_CP084058.1"/>
</dbReference>
<keyword evidence="6" id="KW-0503">Monooxygenase</keyword>
<keyword evidence="8" id="KW-0808">Transferase</keyword>
<dbReference type="SUPFAM" id="SSF48264">
    <property type="entry name" value="Cytochrome P450"/>
    <property type="match status" value="1"/>
</dbReference>
<evidence type="ECO:0000256" key="3">
    <source>
        <dbReference type="ARBA" id="ARBA00022723"/>
    </source>
</evidence>
<dbReference type="GO" id="GO:0020037">
    <property type="term" value="F:heme binding"/>
    <property type="evidence" value="ECO:0007669"/>
    <property type="project" value="InterPro"/>
</dbReference>
<evidence type="ECO:0000256" key="6">
    <source>
        <dbReference type="RuleBase" id="RU000461"/>
    </source>
</evidence>
<gene>
    <name evidence="8" type="ORF">BN4615_P7181</name>
</gene>
<comment type="cofactor">
    <cofactor evidence="5">
        <name>heme</name>
        <dbReference type="ChEBI" id="CHEBI:30413"/>
    </cofactor>
</comment>
<dbReference type="GO" id="GO:0016705">
    <property type="term" value="F:oxidoreductase activity, acting on paired donors, with incorporation or reduction of molecular oxygen"/>
    <property type="evidence" value="ECO:0007669"/>
    <property type="project" value="InterPro"/>
</dbReference>